<feature type="transmembrane region" description="Helical" evidence="5">
    <location>
        <begin position="112"/>
        <end position="134"/>
    </location>
</feature>
<evidence type="ECO:0000313" key="7">
    <source>
        <dbReference type="Proteomes" id="UP001175353"/>
    </source>
</evidence>
<dbReference type="Gene3D" id="1.20.120.550">
    <property type="entry name" value="Membrane associated eicosanoid/glutathione metabolism-like domain"/>
    <property type="match status" value="1"/>
</dbReference>
<evidence type="ECO:0000256" key="2">
    <source>
        <dbReference type="ARBA" id="ARBA00022692"/>
    </source>
</evidence>
<dbReference type="InterPro" id="IPR023352">
    <property type="entry name" value="MAPEG-like_dom_sf"/>
</dbReference>
<dbReference type="GO" id="GO:0004364">
    <property type="term" value="F:glutathione transferase activity"/>
    <property type="evidence" value="ECO:0007669"/>
    <property type="project" value="TreeGrafter"/>
</dbReference>
<name>A0AAN6QYE6_9PEZI</name>
<organism evidence="6 7">
    <name type="scientific">Friedmanniomyces endolithicus</name>
    <dbReference type="NCBI Taxonomy" id="329885"/>
    <lineage>
        <taxon>Eukaryota</taxon>
        <taxon>Fungi</taxon>
        <taxon>Dikarya</taxon>
        <taxon>Ascomycota</taxon>
        <taxon>Pezizomycotina</taxon>
        <taxon>Dothideomycetes</taxon>
        <taxon>Dothideomycetidae</taxon>
        <taxon>Mycosphaerellales</taxon>
        <taxon>Teratosphaeriaceae</taxon>
        <taxon>Friedmanniomyces</taxon>
    </lineage>
</organism>
<dbReference type="Pfam" id="PF01124">
    <property type="entry name" value="MAPEG"/>
    <property type="match status" value="1"/>
</dbReference>
<dbReference type="PANTHER" id="PTHR10250:SF26">
    <property type="entry name" value="GLUTATHIONE S-TRANSFERASE 3, MITOCHONDRIAL"/>
    <property type="match status" value="1"/>
</dbReference>
<keyword evidence="7" id="KW-1185">Reference proteome</keyword>
<keyword evidence="2 5" id="KW-0812">Transmembrane</keyword>
<dbReference type="GO" id="GO:0016020">
    <property type="term" value="C:membrane"/>
    <property type="evidence" value="ECO:0007669"/>
    <property type="project" value="UniProtKB-SubCell"/>
</dbReference>
<dbReference type="AlphaFoldDB" id="A0AAN6QYE6"/>
<accession>A0AAN6QYE6</accession>
<comment type="caution">
    <text evidence="6">The sequence shown here is derived from an EMBL/GenBank/DDBJ whole genome shotgun (WGS) entry which is preliminary data.</text>
</comment>
<evidence type="ECO:0008006" key="8">
    <source>
        <dbReference type="Google" id="ProtNLM"/>
    </source>
</evidence>
<dbReference type="GO" id="GO:0005635">
    <property type="term" value="C:nuclear envelope"/>
    <property type="evidence" value="ECO:0007669"/>
    <property type="project" value="TreeGrafter"/>
</dbReference>
<dbReference type="Proteomes" id="UP001175353">
    <property type="component" value="Unassembled WGS sequence"/>
</dbReference>
<evidence type="ECO:0000256" key="5">
    <source>
        <dbReference type="SAM" id="Phobius"/>
    </source>
</evidence>
<keyword evidence="3 5" id="KW-1133">Transmembrane helix</keyword>
<dbReference type="GO" id="GO:0004602">
    <property type="term" value="F:glutathione peroxidase activity"/>
    <property type="evidence" value="ECO:0007669"/>
    <property type="project" value="TreeGrafter"/>
</dbReference>
<dbReference type="EMBL" id="JAUJLE010000027">
    <property type="protein sequence ID" value="KAK1003625.1"/>
    <property type="molecule type" value="Genomic_DNA"/>
</dbReference>
<gene>
    <name evidence="6" type="ORF">LTR91_004626</name>
</gene>
<evidence type="ECO:0000313" key="6">
    <source>
        <dbReference type="EMBL" id="KAK1003625.1"/>
    </source>
</evidence>
<evidence type="ECO:0000256" key="1">
    <source>
        <dbReference type="ARBA" id="ARBA00004141"/>
    </source>
</evidence>
<dbReference type="GO" id="GO:0005783">
    <property type="term" value="C:endoplasmic reticulum"/>
    <property type="evidence" value="ECO:0007669"/>
    <property type="project" value="TreeGrafter"/>
</dbReference>
<reference evidence="6" key="1">
    <citation type="submission" date="2023-06" db="EMBL/GenBank/DDBJ databases">
        <title>Black Yeasts Isolated from many extreme environments.</title>
        <authorList>
            <person name="Coleine C."/>
            <person name="Stajich J.E."/>
            <person name="Selbmann L."/>
        </authorList>
    </citation>
    <scope>NUCLEOTIDE SEQUENCE</scope>
    <source>
        <strain evidence="6">CCFEE 5200</strain>
    </source>
</reference>
<dbReference type="InterPro" id="IPR001129">
    <property type="entry name" value="Membr-assoc_MAPEG"/>
</dbReference>
<feature type="transmembrane region" description="Helical" evidence="5">
    <location>
        <begin position="146"/>
        <end position="167"/>
    </location>
</feature>
<dbReference type="SUPFAM" id="SSF161084">
    <property type="entry name" value="MAPEG domain-like"/>
    <property type="match status" value="1"/>
</dbReference>
<dbReference type="InterPro" id="IPR050997">
    <property type="entry name" value="MAPEG"/>
</dbReference>
<keyword evidence="4 5" id="KW-0472">Membrane</keyword>
<protein>
    <recommendedName>
        <fullName evidence="8">Microsomal glutathione S-transferase 3</fullName>
    </recommendedName>
</protein>
<comment type="subcellular location">
    <subcellularLocation>
        <location evidence="1">Membrane</location>
        <topology evidence="1">Multi-pass membrane protein</topology>
    </subcellularLocation>
</comment>
<proteinExistence type="predicted"/>
<dbReference type="PANTHER" id="PTHR10250">
    <property type="entry name" value="MICROSOMAL GLUTATHIONE S-TRANSFERASE"/>
    <property type="match status" value="1"/>
</dbReference>
<evidence type="ECO:0000256" key="3">
    <source>
        <dbReference type="ARBA" id="ARBA00022989"/>
    </source>
</evidence>
<sequence length="171" mass="18918">MATMTSIVIPKDYGLDLFRTPPRDSSPPLRGAMLTYTALQLSFWHGLRIGSYRKQAGLGYPKAFADSSHMSAADADKKKKMYLFNCAKRAEDNYHENHASVMAAMLISGVQYPLTTTGLSVVWMAGRLVYALGYTRTDKSKGEGRLAGSFFWFAQLGLFGLTAWTGIKMVL</sequence>
<evidence type="ECO:0000256" key="4">
    <source>
        <dbReference type="ARBA" id="ARBA00023136"/>
    </source>
</evidence>